<comment type="caution">
    <text evidence="2">The sequence shown here is derived from an EMBL/GenBank/DDBJ whole genome shotgun (WGS) entry which is preliminary data.</text>
</comment>
<evidence type="ECO:0000259" key="1">
    <source>
        <dbReference type="Pfam" id="PF12728"/>
    </source>
</evidence>
<protein>
    <recommendedName>
        <fullName evidence="1">Helix-turn-helix domain-containing protein</fullName>
    </recommendedName>
</protein>
<dbReference type="EMBL" id="MHRJ01000033">
    <property type="protein sequence ID" value="OHA21994.1"/>
    <property type="molecule type" value="Genomic_DNA"/>
</dbReference>
<dbReference type="Proteomes" id="UP000176493">
    <property type="component" value="Unassembled WGS sequence"/>
</dbReference>
<dbReference type="InterPro" id="IPR010093">
    <property type="entry name" value="SinI_DNA-bd"/>
</dbReference>
<gene>
    <name evidence="2" type="ORF">A2W52_01195</name>
</gene>
<dbReference type="InterPro" id="IPR009061">
    <property type="entry name" value="DNA-bd_dom_put_sf"/>
</dbReference>
<dbReference type="Pfam" id="PF12728">
    <property type="entry name" value="HTH_17"/>
    <property type="match status" value="1"/>
</dbReference>
<evidence type="ECO:0000313" key="2">
    <source>
        <dbReference type="EMBL" id="OHA21994.1"/>
    </source>
</evidence>
<organism evidence="2 3">
    <name type="scientific">Candidatus Taylorbacteria bacterium RIFCSPHIGHO2_02_49_25</name>
    <dbReference type="NCBI Taxonomy" id="1802305"/>
    <lineage>
        <taxon>Bacteria</taxon>
        <taxon>Candidatus Tayloriibacteriota</taxon>
    </lineage>
</organism>
<sequence length="64" mass="7699">MSEEKDKLLTAGEAAKILRVSYRSIVRYIEQDKLKASKIGMWRIKRSDLDRFLEETSNQRRKRR</sequence>
<feature type="domain" description="Helix-turn-helix" evidence="1">
    <location>
        <begin position="8"/>
        <end position="56"/>
    </location>
</feature>
<evidence type="ECO:0000313" key="3">
    <source>
        <dbReference type="Proteomes" id="UP000176493"/>
    </source>
</evidence>
<dbReference type="SUPFAM" id="SSF46955">
    <property type="entry name" value="Putative DNA-binding domain"/>
    <property type="match status" value="1"/>
</dbReference>
<accession>A0A1G2ME47</accession>
<reference evidence="2 3" key="1">
    <citation type="journal article" date="2016" name="Nat. Commun.">
        <title>Thousands of microbial genomes shed light on interconnected biogeochemical processes in an aquifer system.</title>
        <authorList>
            <person name="Anantharaman K."/>
            <person name="Brown C.T."/>
            <person name="Hug L.A."/>
            <person name="Sharon I."/>
            <person name="Castelle C.J."/>
            <person name="Probst A.J."/>
            <person name="Thomas B.C."/>
            <person name="Singh A."/>
            <person name="Wilkins M.J."/>
            <person name="Karaoz U."/>
            <person name="Brodie E.L."/>
            <person name="Williams K.H."/>
            <person name="Hubbard S.S."/>
            <person name="Banfield J.F."/>
        </authorList>
    </citation>
    <scope>NUCLEOTIDE SEQUENCE [LARGE SCALE GENOMIC DNA]</scope>
</reference>
<dbReference type="InterPro" id="IPR041657">
    <property type="entry name" value="HTH_17"/>
</dbReference>
<dbReference type="GO" id="GO:0003677">
    <property type="term" value="F:DNA binding"/>
    <property type="evidence" value="ECO:0007669"/>
    <property type="project" value="InterPro"/>
</dbReference>
<name>A0A1G2ME47_9BACT</name>
<dbReference type="AlphaFoldDB" id="A0A1G2ME47"/>
<proteinExistence type="predicted"/>
<dbReference type="NCBIfam" id="TIGR01764">
    <property type="entry name" value="excise"/>
    <property type="match status" value="1"/>
</dbReference>